<dbReference type="PROSITE" id="PS00107">
    <property type="entry name" value="PROTEIN_KINASE_ATP"/>
    <property type="match status" value="1"/>
</dbReference>
<evidence type="ECO:0000256" key="3">
    <source>
        <dbReference type="ARBA" id="ARBA00022777"/>
    </source>
</evidence>
<dbReference type="SUPFAM" id="SSF56112">
    <property type="entry name" value="Protein kinase-like (PK-like)"/>
    <property type="match status" value="1"/>
</dbReference>
<evidence type="ECO:0000313" key="9">
    <source>
        <dbReference type="EMBL" id="EPX64723.1"/>
    </source>
</evidence>
<dbReference type="PROSITE" id="PS00108">
    <property type="entry name" value="PROTEIN_KINASE_ST"/>
    <property type="match status" value="1"/>
</dbReference>
<keyword evidence="3" id="KW-0418">Kinase</keyword>
<evidence type="ECO:0000256" key="1">
    <source>
        <dbReference type="ARBA" id="ARBA00022679"/>
    </source>
</evidence>
<proteinExistence type="predicted"/>
<keyword evidence="2 5" id="KW-0547">Nucleotide-binding</keyword>
<evidence type="ECO:0000256" key="6">
    <source>
        <dbReference type="SAM" id="MobiDB-lite"/>
    </source>
</evidence>
<organism evidence="9 10">
    <name type="scientific">Cystobacter fuscus (strain ATCC 25194 / DSM 2262 / NBRC 100088 / M29)</name>
    <dbReference type="NCBI Taxonomy" id="1242864"/>
    <lineage>
        <taxon>Bacteria</taxon>
        <taxon>Pseudomonadati</taxon>
        <taxon>Myxococcota</taxon>
        <taxon>Myxococcia</taxon>
        <taxon>Myxococcales</taxon>
        <taxon>Cystobacterineae</taxon>
        <taxon>Archangiaceae</taxon>
        <taxon>Cystobacter</taxon>
    </lineage>
</organism>
<dbReference type="EMBL" id="ANAH02000001">
    <property type="protein sequence ID" value="EPX64723.1"/>
    <property type="molecule type" value="Genomic_DNA"/>
</dbReference>
<keyword evidence="7" id="KW-1133">Transmembrane helix</keyword>
<dbReference type="RefSeq" id="WP_002629599.1">
    <property type="nucleotide sequence ID" value="NZ_ANAH02000001.1"/>
</dbReference>
<sequence>MSKALHPNQLRPGDHVREYRLLRRLGVGGFSMVFLAERGRHYYALKMALQPVSDADEDRVDGWLRREAVSLEHLVHPNLLPVHEWGRWPDPRTGYSFYVTDYVPGVTFIEWCRRGRVTPFEWVDVLCEVLRPLEAMHARGMCHRDIKADNVLVRDEDSRPFLIDFGAVHLPCAPPLTEGIAPGTMYCQPPEAIRFVMSQEARQKGARFEAHPSADLYAVGVLLYEALTGHHPFDPKLPVDQLLVAILTQPPVEPRLLNPEAPASLCSLAMRLLAKEPSRRPPSASVVREELQRLRAEEGQSPPWRTSGRAFSGQESALVRGRAVRGSAGRAGSSARERGPRRWMKVFLVLMLGMGLLGWGGWLLLHVGGGILPRVESTVPVSPRPAEQGVQPVPAPSSLPTHFAADTSAEVPSRACALLRALLGATLVQFVGCATAPTVRPDPSGYLKRCPPEAIETPQKLGFLPDYMYDSYIQPGPSVSSVSRRKPLTEGGGLNVKSGPITAHMYPFEGEDSRYLVIAGQAVTTRMRVYIEFDRVQLPDGSWLPFCGAAASTGEMVYGLLTREAFSFPNVLVDPALVDHGPGSVVLNDPQFMTAVEPPKGKRRRFDIEQVDPEAKPDIRVNQ</sequence>
<dbReference type="InterPro" id="IPR008271">
    <property type="entry name" value="Ser/Thr_kinase_AS"/>
</dbReference>
<keyword evidence="10" id="KW-1185">Reference proteome</keyword>
<evidence type="ECO:0000256" key="7">
    <source>
        <dbReference type="SAM" id="Phobius"/>
    </source>
</evidence>
<dbReference type="Proteomes" id="UP000011682">
    <property type="component" value="Unassembled WGS sequence"/>
</dbReference>
<evidence type="ECO:0000313" key="10">
    <source>
        <dbReference type="Proteomes" id="UP000011682"/>
    </source>
</evidence>
<evidence type="ECO:0000256" key="2">
    <source>
        <dbReference type="ARBA" id="ARBA00022741"/>
    </source>
</evidence>
<dbReference type="Gene3D" id="1.10.510.10">
    <property type="entry name" value="Transferase(Phosphotransferase) domain 1"/>
    <property type="match status" value="1"/>
</dbReference>
<protein>
    <recommendedName>
        <fullName evidence="8">Protein kinase domain-containing protein</fullName>
    </recommendedName>
</protein>
<dbReference type="InterPro" id="IPR017441">
    <property type="entry name" value="Protein_kinase_ATP_BS"/>
</dbReference>
<keyword evidence="7" id="KW-0472">Membrane</keyword>
<dbReference type="SMART" id="SM00220">
    <property type="entry name" value="S_TKc"/>
    <property type="match status" value="1"/>
</dbReference>
<keyword evidence="7" id="KW-0812">Transmembrane</keyword>
<accession>S9R6T1</accession>
<feature type="region of interest" description="Disordered" evidence="6">
    <location>
        <begin position="294"/>
        <end position="336"/>
    </location>
</feature>
<keyword evidence="4 5" id="KW-0067">ATP-binding</keyword>
<reference evidence="9" key="1">
    <citation type="submission" date="2013-05" db="EMBL/GenBank/DDBJ databases">
        <title>Genome assembly of Cystobacter fuscus DSM 2262.</title>
        <authorList>
            <person name="Sharma G."/>
            <person name="Khatri I."/>
            <person name="Kaur C."/>
            <person name="Mayilraj S."/>
            <person name="Subramanian S."/>
        </authorList>
    </citation>
    <scope>NUCLEOTIDE SEQUENCE [LARGE SCALE GENOMIC DNA]</scope>
    <source>
        <strain evidence="9">DSM 2262</strain>
    </source>
</reference>
<evidence type="ECO:0000256" key="4">
    <source>
        <dbReference type="ARBA" id="ARBA00022840"/>
    </source>
</evidence>
<dbReference type="eggNOG" id="COG0515">
    <property type="taxonomic scope" value="Bacteria"/>
</dbReference>
<comment type="caution">
    <text evidence="9">The sequence shown here is derived from an EMBL/GenBank/DDBJ whole genome shotgun (WGS) entry which is preliminary data.</text>
</comment>
<dbReference type="InterPro" id="IPR011009">
    <property type="entry name" value="Kinase-like_dom_sf"/>
</dbReference>
<dbReference type="GO" id="GO:0004674">
    <property type="term" value="F:protein serine/threonine kinase activity"/>
    <property type="evidence" value="ECO:0007669"/>
    <property type="project" value="TreeGrafter"/>
</dbReference>
<dbReference type="PROSITE" id="PS50011">
    <property type="entry name" value="PROTEIN_KINASE_DOM"/>
    <property type="match status" value="1"/>
</dbReference>
<dbReference type="CDD" id="cd14014">
    <property type="entry name" value="STKc_PknB_like"/>
    <property type="match status" value="1"/>
</dbReference>
<name>S9R6T1_CYSF2</name>
<dbReference type="OrthoDB" id="5487784at2"/>
<feature type="transmembrane region" description="Helical" evidence="7">
    <location>
        <begin position="346"/>
        <end position="365"/>
    </location>
</feature>
<keyword evidence="1" id="KW-0808">Transferase</keyword>
<feature type="binding site" evidence="5">
    <location>
        <position position="46"/>
    </location>
    <ligand>
        <name>ATP</name>
        <dbReference type="ChEBI" id="CHEBI:30616"/>
    </ligand>
</feature>
<dbReference type="PANTHER" id="PTHR43289:SF6">
    <property type="entry name" value="SERINE_THREONINE-PROTEIN KINASE NEKL-3"/>
    <property type="match status" value="1"/>
</dbReference>
<gene>
    <name evidence="9" type="ORF">D187_000145</name>
</gene>
<dbReference type="PANTHER" id="PTHR43289">
    <property type="entry name" value="MITOGEN-ACTIVATED PROTEIN KINASE KINASE KINASE 20-RELATED"/>
    <property type="match status" value="1"/>
</dbReference>
<dbReference type="Gene3D" id="3.30.200.20">
    <property type="entry name" value="Phosphorylase Kinase, domain 1"/>
    <property type="match status" value="1"/>
</dbReference>
<dbReference type="AlphaFoldDB" id="S9R6T1"/>
<dbReference type="InterPro" id="IPR000719">
    <property type="entry name" value="Prot_kinase_dom"/>
</dbReference>
<feature type="domain" description="Protein kinase" evidence="8">
    <location>
        <begin position="19"/>
        <end position="294"/>
    </location>
</feature>
<dbReference type="GO" id="GO:0005524">
    <property type="term" value="F:ATP binding"/>
    <property type="evidence" value="ECO:0007669"/>
    <property type="project" value="UniProtKB-UniRule"/>
</dbReference>
<feature type="compositionally biased region" description="Low complexity" evidence="6">
    <location>
        <begin position="320"/>
        <end position="334"/>
    </location>
</feature>
<evidence type="ECO:0000259" key="8">
    <source>
        <dbReference type="PROSITE" id="PS50011"/>
    </source>
</evidence>
<dbReference type="Pfam" id="PF00069">
    <property type="entry name" value="Pkinase"/>
    <property type="match status" value="1"/>
</dbReference>
<evidence type="ECO:0000256" key="5">
    <source>
        <dbReference type="PROSITE-ProRule" id="PRU10141"/>
    </source>
</evidence>